<keyword evidence="8" id="KW-1185">Reference proteome</keyword>
<feature type="transmembrane region" description="Helical" evidence="6">
    <location>
        <begin position="32"/>
        <end position="55"/>
    </location>
</feature>
<dbReference type="InterPro" id="IPR024002">
    <property type="entry name" value="For/NO2_transpt_CS"/>
</dbReference>
<evidence type="ECO:0000256" key="1">
    <source>
        <dbReference type="ARBA" id="ARBA00004141"/>
    </source>
</evidence>
<keyword evidence="4 6" id="KW-0472">Membrane</keyword>
<evidence type="ECO:0000256" key="5">
    <source>
        <dbReference type="ARBA" id="ARBA00049660"/>
    </source>
</evidence>
<name>A0ABU4JPE9_9CLOT</name>
<dbReference type="PROSITE" id="PS01006">
    <property type="entry name" value="FORMATE_NITRITE_TP_2"/>
    <property type="match status" value="1"/>
</dbReference>
<dbReference type="PANTHER" id="PTHR30520:SF6">
    <property type="entry name" value="FORMATE_NITRATE FAMILY TRANSPORTER (EUROFUNG)"/>
    <property type="match status" value="1"/>
</dbReference>
<dbReference type="Gene3D" id="1.20.1080.10">
    <property type="entry name" value="Glycerol uptake facilitator protein"/>
    <property type="match status" value="1"/>
</dbReference>
<dbReference type="EMBL" id="JARUJP010000002">
    <property type="protein sequence ID" value="MDW8800011.1"/>
    <property type="molecule type" value="Genomic_DNA"/>
</dbReference>
<proteinExistence type="inferred from homology"/>
<keyword evidence="2 6" id="KW-0812">Transmembrane</keyword>
<accession>A0ABU4JPE9</accession>
<protein>
    <submittedName>
        <fullName evidence="7">Formate/nitrite transporter family protein</fullName>
    </submittedName>
</protein>
<keyword evidence="3 6" id="KW-1133">Transmembrane helix</keyword>
<feature type="transmembrane region" description="Helical" evidence="6">
    <location>
        <begin position="104"/>
        <end position="127"/>
    </location>
</feature>
<evidence type="ECO:0000256" key="6">
    <source>
        <dbReference type="SAM" id="Phobius"/>
    </source>
</evidence>
<dbReference type="RefSeq" id="WP_318796660.1">
    <property type="nucleotide sequence ID" value="NZ_JARUJP010000002.1"/>
</dbReference>
<dbReference type="InterPro" id="IPR000292">
    <property type="entry name" value="For/NO2_transpt"/>
</dbReference>
<comment type="subcellular location">
    <subcellularLocation>
        <location evidence="1">Membrane</location>
        <topology evidence="1">Multi-pass membrane protein</topology>
    </subcellularLocation>
</comment>
<feature type="transmembrane region" description="Helical" evidence="6">
    <location>
        <begin position="67"/>
        <end position="92"/>
    </location>
</feature>
<dbReference type="InterPro" id="IPR023271">
    <property type="entry name" value="Aquaporin-like"/>
</dbReference>
<reference evidence="7 8" key="1">
    <citation type="submission" date="2023-04" db="EMBL/GenBank/DDBJ databases">
        <title>Clostridium tannerae sp. nov., isolated from the fecal material of an alpaca.</title>
        <authorList>
            <person name="Miller S."/>
            <person name="Hendry M."/>
            <person name="King J."/>
            <person name="Sankaranarayanan K."/>
            <person name="Lawson P.A."/>
        </authorList>
    </citation>
    <scope>NUCLEOTIDE SEQUENCE [LARGE SCALE GENOMIC DNA]</scope>
    <source>
        <strain evidence="7 8">A1-XYC3</strain>
    </source>
</reference>
<evidence type="ECO:0000256" key="4">
    <source>
        <dbReference type="ARBA" id="ARBA00023136"/>
    </source>
</evidence>
<feature type="transmembrane region" description="Helical" evidence="6">
    <location>
        <begin position="244"/>
        <end position="266"/>
    </location>
</feature>
<gene>
    <name evidence="7" type="ORF">P8V03_02445</name>
</gene>
<evidence type="ECO:0000313" key="8">
    <source>
        <dbReference type="Proteomes" id="UP001281656"/>
    </source>
</evidence>
<comment type="caution">
    <text evidence="7">The sequence shown here is derived from an EMBL/GenBank/DDBJ whole genome shotgun (WGS) entry which is preliminary data.</text>
</comment>
<organism evidence="7 8">
    <name type="scientific">Clostridium tanneri</name>
    <dbReference type="NCBI Taxonomy" id="3037988"/>
    <lineage>
        <taxon>Bacteria</taxon>
        <taxon>Bacillati</taxon>
        <taxon>Bacillota</taxon>
        <taxon>Clostridia</taxon>
        <taxon>Eubacteriales</taxon>
        <taxon>Clostridiaceae</taxon>
        <taxon>Clostridium</taxon>
    </lineage>
</organism>
<evidence type="ECO:0000256" key="3">
    <source>
        <dbReference type="ARBA" id="ARBA00022989"/>
    </source>
</evidence>
<evidence type="ECO:0000256" key="2">
    <source>
        <dbReference type="ARBA" id="ARBA00022692"/>
    </source>
</evidence>
<dbReference type="Proteomes" id="UP001281656">
    <property type="component" value="Unassembled WGS sequence"/>
</dbReference>
<dbReference type="NCBIfam" id="TIGR00790">
    <property type="entry name" value="fnt"/>
    <property type="match status" value="1"/>
</dbReference>
<dbReference type="PANTHER" id="PTHR30520">
    <property type="entry name" value="FORMATE TRANSPORTER-RELATED"/>
    <property type="match status" value="1"/>
</dbReference>
<dbReference type="Pfam" id="PF01226">
    <property type="entry name" value="Form_Nir_trans"/>
    <property type="match status" value="1"/>
</dbReference>
<feature type="transmembrane region" description="Helical" evidence="6">
    <location>
        <begin position="189"/>
        <end position="212"/>
    </location>
</feature>
<feature type="transmembrane region" description="Helical" evidence="6">
    <location>
        <begin position="155"/>
        <end position="177"/>
    </location>
</feature>
<sequence>MESGMLKPTELCDASIGGGCGKAKLTVLQQTVLGIMAGIFIALGGAASAVASHSVTNVGLAKFVGGAIFPVGLILVIICGAELFTGNCLMVVPLMDKKISFKDLIRNWVVVYIGNFIGSVLLAFLVFESGMLTMSSGKLGGTVIKVASTKAGLPFATAFASAILCNLLVCLAVWGAAAAKDVVGKIAIAWFPIMAFVTCGFEHCVANMYFLMVGLFAKSNPVFAQASGLTPDKMVNGSGIIHNLIPVTLGNMVGGVILVGFTYYIAYKYAPALSEKSKSNLTQANVN</sequence>
<evidence type="ECO:0000313" key="7">
    <source>
        <dbReference type="EMBL" id="MDW8800011.1"/>
    </source>
</evidence>
<comment type="similarity">
    <text evidence="5">Belongs to the FNT transporter (TC 1.A.16) family.</text>
</comment>
<dbReference type="PROSITE" id="PS01005">
    <property type="entry name" value="FORMATE_NITRITE_TP_1"/>
    <property type="match status" value="1"/>
</dbReference>